<dbReference type="PROSITE" id="PS50893">
    <property type="entry name" value="ABC_TRANSPORTER_2"/>
    <property type="match status" value="1"/>
</dbReference>
<comment type="similarity">
    <text evidence="2">Belongs to the ABC transporter superfamily.</text>
</comment>
<dbReference type="EMBL" id="MBQD01000022">
    <property type="protein sequence ID" value="OCL33239.1"/>
    <property type="molecule type" value="Genomic_DNA"/>
</dbReference>
<dbReference type="Gene3D" id="3.40.50.300">
    <property type="entry name" value="P-loop containing nucleotide triphosphate hydrolases"/>
    <property type="match status" value="1"/>
</dbReference>
<keyword evidence="4" id="KW-0547">Nucleotide-binding</keyword>
<name>A0A1C0AKX2_9ACTN</name>
<evidence type="ECO:0000256" key="5">
    <source>
        <dbReference type="ARBA" id="ARBA00022840"/>
    </source>
</evidence>
<evidence type="ECO:0000256" key="4">
    <source>
        <dbReference type="ARBA" id="ARBA00022741"/>
    </source>
</evidence>
<evidence type="ECO:0000313" key="7">
    <source>
        <dbReference type="EMBL" id="OCL33239.1"/>
    </source>
</evidence>
<protein>
    <submittedName>
        <fullName evidence="7">ABC transporter ATP-binding protein</fullName>
    </submittedName>
</protein>
<keyword evidence="6" id="KW-0046">Antibiotic resistance</keyword>
<keyword evidence="5 7" id="KW-0067">ATP-binding</keyword>
<evidence type="ECO:0000256" key="6">
    <source>
        <dbReference type="ARBA" id="ARBA00023251"/>
    </source>
</evidence>
<keyword evidence="8" id="KW-1185">Reference proteome</keyword>
<dbReference type="GO" id="GO:0046677">
    <property type="term" value="P:response to antibiotic"/>
    <property type="evidence" value="ECO:0007669"/>
    <property type="project" value="UniProtKB-KW"/>
</dbReference>
<gene>
    <name evidence="7" type="ORF">BCR15_05230</name>
</gene>
<reference evidence="8" key="1">
    <citation type="submission" date="2016-07" db="EMBL/GenBank/DDBJ databases">
        <authorList>
            <person name="Florea S."/>
            <person name="Webb J.S."/>
            <person name="Jaromczyk J."/>
            <person name="Schardl C.L."/>
        </authorList>
    </citation>
    <scope>NUCLEOTIDE SEQUENCE [LARGE SCALE GENOMIC DNA]</scope>
    <source>
        <strain evidence="8">IPBSL-7</strain>
    </source>
</reference>
<organism evidence="7 8">
    <name type="scientific">Tessaracoccus lapidicaptus</name>
    <dbReference type="NCBI Taxonomy" id="1427523"/>
    <lineage>
        <taxon>Bacteria</taxon>
        <taxon>Bacillati</taxon>
        <taxon>Actinomycetota</taxon>
        <taxon>Actinomycetes</taxon>
        <taxon>Propionibacteriales</taxon>
        <taxon>Propionibacteriaceae</taxon>
        <taxon>Tessaracoccus</taxon>
    </lineage>
</organism>
<dbReference type="PANTHER" id="PTHR42711:SF5">
    <property type="entry name" value="ABC TRANSPORTER ATP-BINDING PROTEIN NATA"/>
    <property type="match status" value="1"/>
</dbReference>
<dbReference type="AlphaFoldDB" id="A0A1C0AKX2"/>
<comment type="caution">
    <text evidence="7">The sequence shown here is derived from an EMBL/GenBank/DDBJ whole genome shotgun (WGS) entry which is preliminary data.</text>
</comment>
<dbReference type="Pfam" id="PF00005">
    <property type="entry name" value="ABC_tran"/>
    <property type="match status" value="1"/>
</dbReference>
<dbReference type="InterPro" id="IPR003593">
    <property type="entry name" value="AAA+_ATPase"/>
</dbReference>
<dbReference type="InterPro" id="IPR027417">
    <property type="entry name" value="P-loop_NTPase"/>
</dbReference>
<dbReference type="InterPro" id="IPR050763">
    <property type="entry name" value="ABC_transporter_ATP-binding"/>
</dbReference>
<evidence type="ECO:0000256" key="3">
    <source>
        <dbReference type="ARBA" id="ARBA00022448"/>
    </source>
</evidence>
<dbReference type="RefSeq" id="WP_068751805.1">
    <property type="nucleotide sequence ID" value="NZ_LR214441.1"/>
</dbReference>
<dbReference type="CDD" id="cd03230">
    <property type="entry name" value="ABC_DR_subfamily_A"/>
    <property type="match status" value="1"/>
</dbReference>
<dbReference type="GO" id="GO:0005524">
    <property type="term" value="F:ATP binding"/>
    <property type="evidence" value="ECO:0007669"/>
    <property type="project" value="UniProtKB-KW"/>
</dbReference>
<comment type="subcellular location">
    <subcellularLocation>
        <location evidence="1">Cell membrane</location>
        <topology evidence="1">Peripheral membrane protein</topology>
    </subcellularLocation>
</comment>
<evidence type="ECO:0000256" key="1">
    <source>
        <dbReference type="ARBA" id="ARBA00004202"/>
    </source>
</evidence>
<dbReference type="InterPro" id="IPR003439">
    <property type="entry name" value="ABC_transporter-like_ATP-bd"/>
</dbReference>
<dbReference type="SMART" id="SM00382">
    <property type="entry name" value="AAA"/>
    <property type="match status" value="1"/>
</dbReference>
<proteinExistence type="inferred from homology"/>
<dbReference type="GO" id="GO:0016887">
    <property type="term" value="F:ATP hydrolysis activity"/>
    <property type="evidence" value="ECO:0007669"/>
    <property type="project" value="InterPro"/>
</dbReference>
<dbReference type="PROSITE" id="PS00211">
    <property type="entry name" value="ABC_TRANSPORTER_1"/>
    <property type="match status" value="1"/>
</dbReference>
<dbReference type="PANTHER" id="PTHR42711">
    <property type="entry name" value="ABC TRANSPORTER ATP-BINDING PROTEIN"/>
    <property type="match status" value="1"/>
</dbReference>
<evidence type="ECO:0000256" key="2">
    <source>
        <dbReference type="ARBA" id="ARBA00005417"/>
    </source>
</evidence>
<accession>A0A1C0AKX2</accession>
<keyword evidence="3" id="KW-0813">Transport</keyword>
<dbReference type="Proteomes" id="UP000093501">
    <property type="component" value="Unassembled WGS sequence"/>
</dbReference>
<evidence type="ECO:0000313" key="8">
    <source>
        <dbReference type="Proteomes" id="UP000093501"/>
    </source>
</evidence>
<dbReference type="SUPFAM" id="SSF52540">
    <property type="entry name" value="P-loop containing nucleoside triphosphate hydrolases"/>
    <property type="match status" value="1"/>
</dbReference>
<dbReference type="GO" id="GO:0005886">
    <property type="term" value="C:plasma membrane"/>
    <property type="evidence" value="ECO:0007669"/>
    <property type="project" value="UniProtKB-SubCell"/>
</dbReference>
<sequence>MTNSIEIRDLTKTFGRTVALDRLSLDVREGEVHGFLGPNGAGKTTTIRILLGLIRPDTGTATVLGGHPIRDAVDLHRRIAYVPGDVELWPQLTGGEAIDILTRLRGDGEPTRIAELCERFDLDRTKKGRTYSKGNRQKVALVAALASRADLYILDEPTSGLDPLMEAIFQDEIRGLVARGATVLLSSHILGQVEALAHTVSIIREGSIVETGTLASMRHLRRTTIQATTTAPVNGLAHMTGVHHAQVDGDRVTMEVDGEHIGSVMSQLSAAGLQSIVAHPPTLEQMLLRHYGEATR</sequence>
<dbReference type="InterPro" id="IPR017871">
    <property type="entry name" value="ABC_transporter-like_CS"/>
</dbReference>